<dbReference type="InterPro" id="IPR047640">
    <property type="entry name" value="RpiR-like"/>
</dbReference>
<dbReference type="Gene3D" id="3.40.50.10490">
    <property type="entry name" value="Glucose-6-phosphate isomerase like protein, domain 1"/>
    <property type="match status" value="1"/>
</dbReference>
<evidence type="ECO:0000256" key="2">
    <source>
        <dbReference type="ARBA" id="ARBA00023125"/>
    </source>
</evidence>
<dbReference type="InterPro" id="IPR035472">
    <property type="entry name" value="RpiR-like_SIS"/>
</dbReference>
<dbReference type="Proteomes" id="UP000092596">
    <property type="component" value="Chromosome"/>
</dbReference>
<dbReference type="KEGG" id="dva:DAD186_07800"/>
<sequence>MTSEGSQRPPARVLDALEDAATSESRTLARASRYLLDHPDEALTQPIAEIAAASRTSPASIVRLATSLGFSGFRELRAAFREDLAFSRGRATTIAGGDEHAASTLAADIDPQDSLEAVVKKVAFADSRAVADTADAVSISELERARTLCTKARQVVTFGVGASAFAAMDLEQKLARIGMRATSYVDAHQALPAASLMGDGDVAVGISHSGETLDILDSLAIAQDAGAATIAMTNAPSSEIARLADITLLTHAHESELRSGATASRIAQLTVVDFLFVAIAQTRMDEAHEALARTYSAVSARRR</sequence>
<reference evidence="6 7" key="1">
    <citation type="submission" date="2015-06" db="EMBL/GenBank/DDBJ databases">
        <title>Investigation of pathophysiology for high-risk pregnancy and development of treatment modality based on it.</title>
        <authorList>
            <person name="Kim B.-C."/>
            <person name="Lim S."/>
        </authorList>
    </citation>
    <scope>NUCLEOTIDE SEQUENCE [LARGE SCALE GENOMIC DNA]</scope>
    <source>
        <strain evidence="6 7">AD1-86</strain>
    </source>
</reference>
<dbReference type="InterPro" id="IPR036388">
    <property type="entry name" value="WH-like_DNA-bd_sf"/>
</dbReference>
<dbReference type="GO" id="GO:1901135">
    <property type="term" value="P:carbohydrate derivative metabolic process"/>
    <property type="evidence" value="ECO:0007669"/>
    <property type="project" value="InterPro"/>
</dbReference>
<evidence type="ECO:0000259" key="4">
    <source>
        <dbReference type="PROSITE" id="PS51071"/>
    </source>
</evidence>
<dbReference type="PROSITE" id="PS51464">
    <property type="entry name" value="SIS"/>
    <property type="match status" value="1"/>
</dbReference>
<keyword evidence="2" id="KW-0238">DNA-binding</keyword>
<dbReference type="CDD" id="cd05013">
    <property type="entry name" value="SIS_RpiR"/>
    <property type="match status" value="1"/>
</dbReference>
<dbReference type="Gene3D" id="1.10.10.10">
    <property type="entry name" value="Winged helix-like DNA-binding domain superfamily/Winged helix DNA-binding domain"/>
    <property type="match status" value="1"/>
</dbReference>
<evidence type="ECO:0000259" key="5">
    <source>
        <dbReference type="PROSITE" id="PS51464"/>
    </source>
</evidence>
<feature type="domain" description="SIS" evidence="5">
    <location>
        <begin position="145"/>
        <end position="285"/>
    </location>
</feature>
<dbReference type="Pfam" id="PF01418">
    <property type="entry name" value="HTH_6"/>
    <property type="match status" value="1"/>
</dbReference>
<dbReference type="InterPro" id="IPR001347">
    <property type="entry name" value="SIS_dom"/>
</dbReference>
<evidence type="ECO:0000313" key="6">
    <source>
        <dbReference type="EMBL" id="ANP27330.1"/>
    </source>
</evidence>
<dbReference type="EMBL" id="CP012117">
    <property type="protein sequence ID" value="ANP27330.1"/>
    <property type="molecule type" value="Genomic_DNA"/>
</dbReference>
<dbReference type="InterPro" id="IPR009057">
    <property type="entry name" value="Homeodomain-like_sf"/>
</dbReference>
<dbReference type="Pfam" id="PF01380">
    <property type="entry name" value="SIS"/>
    <property type="match status" value="1"/>
</dbReference>
<evidence type="ECO:0000256" key="1">
    <source>
        <dbReference type="ARBA" id="ARBA00023015"/>
    </source>
</evidence>
<dbReference type="SUPFAM" id="SSF53697">
    <property type="entry name" value="SIS domain"/>
    <property type="match status" value="1"/>
</dbReference>
<dbReference type="STRING" id="1630135.DAD186_07800"/>
<name>A0A1B0ZHD6_9MICO</name>
<dbReference type="GO" id="GO:0003677">
    <property type="term" value="F:DNA binding"/>
    <property type="evidence" value="ECO:0007669"/>
    <property type="project" value="UniProtKB-KW"/>
</dbReference>
<dbReference type="RefSeq" id="WP_065247557.1">
    <property type="nucleotide sequence ID" value="NZ_CP012117.1"/>
</dbReference>
<dbReference type="PANTHER" id="PTHR30514">
    <property type="entry name" value="GLUCOKINASE"/>
    <property type="match status" value="1"/>
</dbReference>
<dbReference type="PROSITE" id="PS51071">
    <property type="entry name" value="HTH_RPIR"/>
    <property type="match status" value="1"/>
</dbReference>
<evidence type="ECO:0000313" key="7">
    <source>
        <dbReference type="Proteomes" id="UP000092596"/>
    </source>
</evidence>
<dbReference type="AlphaFoldDB" id="A0A1B0ZHD6"/>
<dbReference type="SUPFAM" id="SSF46689">
    <property type="entry name" value="Homeodomain-like"/>
    <property type="match status" value="1"/>
</dbReference>
<evidence type="ECO:0000256" key="3">
    <source>
        <dbReference type="ARBA" id="ARBA00023163"/>
    </source>
</evidence>
<organism evidence="6 7">
    <name type="scientific">Dermabacter vaginalis</name>
    <dbReference type="NCBI Taxonomy" id="1630135"/>
    <lineage>
        <taxon>Bacteria</taxon>
        <taxon>Bacillati</taxon>
        <taxon>Actinomycetota</taxon>
        <taxon>Actinomycetes</taxon>
        <taxon>Micrococcales</taxon>
        <taxon>Dermabacteraceae</taxon>
        <taxon>Dermabacter</taxon>
    </lineage>
</organism>
<accession>A0A1B0ZHD6</accession>
<dbReference type="PANTHER" id="PTHR30514:SF1">
    <property type="entry name" value="HTH-TYPE TRANSCRIPTIONAL REGULATOR HEXR-RELATED"/>
    <property type="match status" value="1"/>
</dbReference>
<dbReference type="InterPro" id="IPR000281">
    <property type="entry name" value="HTH_RpiR"/>
</dbReference>
<protein>
    <recommendedName>
        <fullName evidence="8">MurR/RpiR family transcriptional regulator</fullName>
    </recommendedName>
</protein>
<proteinExistence type="predicted"/>
<keyword evidence="3" id="KW-0804">Transcription</keyword>
<keyword evidence="1" id="KW-0805">Transcription regulation</keyword>
<dbReference type="GO" id="GO:0097367">
    <property type="term" value="F:carbohydrate derivative binding"/>
    <property type="evidence" value="ECO:0007669"/>
    <property type="project" value="InterPro"/>
</dbReference>
<dbReference type="GO" id="GO:0003700">
    <property type="term" value="F:DNA-binding transcription factor activity"/>
    <property type="evidence" value="ECO:0007669"/>
    <property type="project" value="InterPro"/>
</dbReference>
<gene>
    <name evidence="6" type="ORF">DAD186_07800</name>
</gene>
<feature type="domain" description="HTH rpiR-type" evidence="4">
    <location>
        <begin position="11"/>
        <end position="87"/>
    </location>
</feature>
<dbReference type="InterPro" id="IPR046348">
    <property type="entry name" value="SIS_dom_sf"/>
</dbReference>
<evidence type="ECO:0008006" key="8">
    <source>
        <dbReference type="Google" id="ProtNLM"/>
    </source>
</evidence>